<dbReference type="PANTHER" id="PTHR46539:SF1">
    <property type="entry name" value="E3 UBIQUITIN-PROTEIN LIGASE ATL42"/>
    <property type="match status" value="1"/>
</dbReference>
<evidence type="ECO:0000313" key="14">
    <source>
        <dbReference type="Proteomes" id="UP000016935"/>
    </source>
</evidence>
<accession>R0JQ06</accession>
<reference evidence="13 14" key="2">
    <citation type="journal article" date="2013" name="PLoS Genet.">
        <title>Comparative genome structure, secondary metabolite, and effector coding capacity across Cochliobolus pathogens.</title>
        <authorList>
            <person name="Condon B.J."/>
            <person name="Leng Y."/>
            <person name="Wu D."/>
            <person name="Bushley K.E."/>
            <person name="Ohm R.A."/>
            <person name="Otillar R."/>
            <person name="Martin J."/>
            <person name="Schackwitz W."/>
            <person name="Grimwood J."/>
            <person name="MohdZainudin N."/>
            <person name="Xue C."/>
            <person name="Wang R."/>
            <person name="Manning V.A."/>
            <person name="Dhillon B."/>
            <person name="Tu Z.J."/>
            <person name="Steffenson B.J."/>
            <person name="Salamov A."/>
            <person name="Sun H."/>
            <person name="Lowry S."/>
            <person name="LaButti K."/>
            <person name="Han J."/>
            <person name="Copeland A."/>
            <person name="Lindquist E."/>
            <person name="Barry K."/>
            <person name="Schmutz J."/>
            <person name="Baker S.E."/>
            <person name="Ciuffetti L.M."/>
            <person name="Grigoriev I.V."/>
            <person name="Zhong S."/>
            <person name="Turgeon B.G."/>
        </authorList>
    </citation>
    <scope>NUCLEOTIDE SEQUENCE [LARGE SCALE GENOMIC DNA]</scope>
    <source>
        <strain evidence="14">28A</strain>
    </source>
</reference>
<comment type="subcellular location">
    <subcellularLocation>
        <location evidence="1">Membrane</location>
    </subcellularLocation>
</comment>
<dbReference type="UniPathway" id="UPA00143"/>
<dbReference type="AlphaFoldDB" id="R0JQ06"/>
<feature type="compositionally biased region" description="Low complexity" evidence="11">
    <location>
        <begin position="97"/>
        <end position="116"/>
    </location>
</feature>
<dbReference type="SMART" id="SM00184">
    <property type="entry name" value="RING"/>
    <property type="match status" value="1"/>
</dbReference>
<dbReference type="InterPro" id="IPR013083">
    <property type="entry name" value="Znf_RING/FYVE/PHD"/>
</dbReference>
<keyword evidence="7" id="KW-0862">Zinc</keyword>
<sequence>MDSLCIFCIRRRRRTTTPLPARPPAKVKKPALRRAEAREKLNEVTKVSSRASSAAEDEATPRSESQSVLERECAICLSALYAPTPPEPAKLSPDEPPTSAATATATETAAPQPQSTDLGPTITRTTTAPESETILRLIVCNHEFHAECLVSWFVLRKTSCPICRSLYMSKEDMDQYDEEERIAMGGAPLRTTDVIQERIERRMKMRMKKKINMENMENMGAL</sequence>
<dbReference type="GO" id="GO:0016020">
    <property type="term" value="C:membrane"/>
    <property type="evidence" value="ECO:0007669"/>
    <property type="project" value="UniProtKB-SubCell"/>
</dbReference>
<feature type="compositionally biased region" description="Basic and acidic residues" evidence="11">
    <location>
        <begin position="33"/>
        <end position="43"/>
    </location>
</feature>
<dbReference type="GO" id="GO:0016567">
    <property type="term" value="P:protein ubiquitination"/>
    <property type="evidence" value="ECO:0007669"/>
    <property type="project" value="UniProtKB-UniPathway"/>
</dbReference>
<evidence type="ECO:0000256" key="1">
    <source>
        <dbReference type="ARBA" id="ARBA00004370"/>
    </source>
</evidence>
<evidence type="ECO:0000256" key="5">
    <source>
        <dbReference type="ARBA" id="ARBA00022771"/>
    </source>
</evidence>
<dbReference type="CDD" id="cd16448">
    <property type="entry name" value="RING-H2"/>
    <property type="match status" value="1"/>
</dbReference>
<dbReference type="PANTHER" id="PTHR46539">
    <property type="entry name" value="E3 UBIQUITIN-PROTEIN LIGASE ATL42"/>
    <property type="match status" value="1"/>
</dbReference>
<dbReference type="GO" id="GO:0051603">
    <property type="term" value="P:proteolysis involved in protein catabolic process"/>
    <property type="evidence" value="ECO:0007669"/>
    <property type="project" value="UniProtKB-ARBA"/>
</dbReference>
<evidence type="ECO:0000256" key="4">
    <source>
        <dbReference type="ARBA" id="ARBA00022723"/>
    </source>
</evidence>
<keyword evidence="9" id="KW-0472">Membrane</keyword>
<evidence type="ECO:0000256" key="9">
    <source>
        <dbReference type="ARBA" id="ARBA00023136"/>
    </source>
</evidence>
<dbReference type="EMBL" id="KB908833">
    <property type="protein sequence ID" value="EOA83263.1"/>
    <property type="molecule type" value="Genomic_DNA"/>
</dbReference>
<keyword evidence="4" id="KW-0479">Metal-binding</keyword>
<organism evidence="13 14">
    <name type="scientific">Exserohilum turcicum (strain 28A)</name>
    <name type="common">Northern leaf blight fungus</name>
    <name type="synonym">Setosphaeria turcica</name>
    <dbReference type="NCBI Taxonomy" id="671987"/>
    <lineage>
        <taxon>Eukaryota</taxon>
        <taxon>Fungi</taxon>
        <taxon>Dikarya</taxon>
        <taxon>Ascomycota</taxon>
        <taxon>Pezizomycotina</taxon>
        <taxon>Dothideomycetes</taxon>
        <taxon>Pleosporomycetidae</taxon>
        <taxon>Pleosporales</taxon>
        <taxon>Pleosporineae</taxon>
        <taxon>Pleosporaceae</taxon>
        <taxon>Exserohilum</taxon>
    </lineage>
</organism>
<evidence type="ECO:0000259" key="12">
    <source>
        <dbReference type="PROSITE" id="PS50089"/>
    </source>
</evidence>
<dbReference type="PROSITE" id="PS50089">
    <property type="entry name" value="ZF_RING_2"/>
    <property type="match status" value="1"/>
</dbReference>
<comment type="pathway">
    <text evidence="2">Protein modification; protein ubiquitination.</text>
</comment>
<proteinExistence type="predicted"/>
<dbReference type="eggNOG" id="ENOG502SDNG">
    <property type="taxonomic scope" value="Eukaryota"/>
</dbReference>
<evidence type="ECO:0000313" key="13">
    <source>
        <dbReference type="EMBL" id="EOA83263.1"/>
    </source>
</evidence>
<evidence type="ECO:0000256" key="10">
    <source>
        <dbReference type="PROSITE-ProRule" id="PRU00175"/>
    </source>
</evidence>
<evidence type="ECO:0000256" key="11">
    <source>
        <dbReference type="SAM" id="MobiDB-lite"/>
    </source>
</evidence>
<dbReference type="GeneID" id="19403796"/>
<dbReference type="RefSeq" id="XP_008028806.1">
    <property type="nucleotide sequence ID" value="XM_008030615.1"/>
</dbReference>
<keyword evidence="8" id="KW-1133">Transmembrane helix</keyword>
<dbReference type="InterPro" id="IPR024766">
    <property type="entry name" value="Znf_RING_H2"/>
</dbReference>
<evidence type="ECO:0000256" key="6">
    <source>
        <dbReference type="ARBA" id="ARBA00022786"/>
    </source>
</evidence>
<feature type="region of interest" description="Disordered" evidence="11">
    <location>
        <begin position="85"/>
        <end position="127"/>
    </location>
</feature>
<dbReference type="OrthoDB" id="8062037at2759"/>
<feature type="domain" description="RING-type" evidence="12">
    <location>
        <begin position="73"/>
        <end position="164"/>
    </location>
</feature>
<evidence type="ECO:0000256" key="3">
    <source>
        <dbReference type="ARBA" id="ARBA00022692"/>
    </source>
</evidence>
<protein>
    <recommendedName>
        <fullName evidence="12">RING-type domain-containing protein</fullName>
    </recommendedName>
</protein>
<dbReference type="Pfam" id="PF12678">
    <property type="entry name" value="zf-rbx1"/>
    <property type="match status" value="1"/>
</dbReference>
<reference evidence="13 14" key="1">
    <citation type="journal article" date="2012" name="PLoS Pathog.">
        <title>Diverse lifestyles and strategies of plant pathogenesis encoded in the genomes of eighteen Dothideomycetes fungi.</title>
        <authorList>
            <person name="Ohm R.A."/>
            <person name="Feau N."/>
            <person name="Henrissat B."/>
            <person name="Schoch C.L."/>
            <person name="Horwitz B.A."/>
            <person name="Barry K.W."/>
            <person name="Condon B.J."/>
            <person name="Copeland A.C."/>
            <person name="Dhillon B."/>
            <person name="Glaser F."/>
            <person name="Hesse C.N."/>
            <person name="Kosti I."/>
            <person name="LaButti K."/>
            <person name="Lindquist E.A."/>
            <person name="Lucas S."/>
            <person name="Salamov A.A."/>
            <person name="Bradshaw R.E."/>
            <person name="Ciuffetti L."/>
            <person name="Hamelin R.C."/>
            <person name="Kema G.H.J."/>
            <person name="Lawrence C."/>
            <person name="Scott J.A."/>
            <person name="Spatafora J.W."/>
            <person name="Turgeon B.G."/>
            <person name="de Wit P.J.G.M."/>
            <person name="Zhong S."/>
            <person name="Goodwin S.B."/>
            <person name="Grigoriev I.V."/>
        </authorList>
    </citation>
    <scope>NUCLEOTIDE SEQUENCE [LARGE SCALE GENOMIC DNA]</scope>
    <source>
        <strain evidence="14">28A</strain>
    </source>
</reference>
<keyword evidence="6" id="KW-0833">Ubl conjugation pathway</keyword>
<dbReference type="HOGENOM" id="CLU_1246035_0_0_1"/>
<keyword evidence="5 10" id="KW-0863">Zinc-finger</keyword>
<evidence type="ECO:0000256" key="2">
    <source>
        <dbReference type="ARBA" id="ARBA00004906"/>
    </source>
</evidence>
<dbReference type="STRING" id="671987.R0JQ06"/>
<dbReference type="Gene3D" id="3.30.40.10">
    <property type="entry name" value="Zinc/RING finger domain, C3HC4 (zinc finger)"/>
    <property type="match status" value="1"/>
</dbReference>
<dbReference type="InterPro" id="IPR001841">
    <property type="entry name" value="Znf_RING"/>
</dbReference>
<evidence type="ECO:0000256" key="7">
    <source>
        <dbReference type="ARBA" id="ARBA00022833"/>
    </source>
</evidence>
<dbReference type="Proteomes" id="UP000016935">
    <property type="component" value="Unassembled WGS sequence"/>
</dbReference>
<gene>
    <name evidence="13" type="ORF">SETTUDRAFT_33572</name>
</gene>
<evidence type="ECO:0000256" key="8">
    <source>
        <dbReference type="ARBA" id="ARBA00022989"/>
    </source>
</evidence>
<name>R0JQ06_EXST2</name>
<dbReference type="GO" id="GO:0008270">
    <property type="term" value="F:zinc ion binding"/>
    <property type="evidence" value="ECO:0007669"/>
    <property type="project" value="UniProtKB-KW"/>
</dbReference>
<feature type="region of interest" description="Disordered" evidence="11">
    <location>
        <begin position="16"/>
        <end position="66"/>
    </location>
</feature>
<keyword evidence="3" id="KW-0812">Transmembrane</keyword>
<keyword evidence="14" id="KW-1185">Reference proteome</keyword>
<dbReference type="SUPFAM" id="SSF57850">
    <property type="entry name" value="RING/U-box"/>
    <property type="match status" value="1"/>
</dbReference>